<proteinExistence type="predicted"/>
<evidence type="ECO:0000256" key="1">
    <source>
        <dbReference type="SAM" id="MobiDB-lite"/>
    </source>
</evidence>
<protein>
    <submittedName>
        <fullName evidence="2">Uncharacterized protein</fullName>
    </submittedName>
</protein>
<organism evidence="2">
    <name type="scientific">uncultured Sphingomonadaceae bacterium</name>
    <dbReference type="NCBI Taxonomy" id="169976"/>
    <lineage>
        <taxon>Bacteria</taxon>
        <taxon>Pseudomonadati</taxon>
        <taxon>Pseudomonadota</taxon>
        <taxon>Alphaproteobacteria</taxon>
        <taxon>Sphingomonadales</taxon>
        <taxon>Sphingomonadaceae</taxon>
        <taxon>environmental samples</taxon>
    </lineage>
</organism>
<sequence length="22" mass="2428">MKQRTSSGSPFEDAIGFSRAVR</sequence>
<accession>A0A6J4SJE9</accession>
<dbReference type="EMBL" id="CADCVX010000155">
    <property type="protein sequence ID" value="CAA9493327.1"/>
    <property type="molecule type" value="Genomic_DNA"/>
</dbReference>
<evidence type="ECO:0000313" key="2">
    <source>
        <dbReference type="EMBL" id="CAA9493327.1"/>
    </source>
</evidence>
<feature type="region of interest" description="Disordered" evidence="1">
    <location>
        <begin position="1"/>
        <end position="22"/>
    </location>
</feature>
<feature type="non-terminal residue" evidence="2">
    <location>
        <position position="22"/>
    </location>
</feature>
<reference evidence="2" key="1">
    <citation type="submission" date="2020-02" db="EMBL/GenBank/DDBJ databases">
        <authorList>
            <person name="Meier V. D."/>
        </authorList>
    </citation>
    <scope>NUCLEOTIDE SEQUENCE</scope>
    <source>
        <strain evidence="2">AVDCRST_MAG91</strain>
    </source>
</reference>
<gene>
    <name evidence="2" type="ORF">AVDCRST_MAG91-658</name>
</gene>
<dbReference type="AlphaFoldDB" id="A0A6J4SJE9"/>
<name>A0A6J4SJE9_9SPHN</name>